<keyword evidence="3" id="KW-1185">Reference proteome</keyword>
<reference evidence="2 3" key="1">
    <citation type="journal article" date="2007" name="Appl. Environ. Microbiol.">
        <title>Rhizobial factors required for stem nodule maturation and maintenance in Sesbania rostrata-Azorhizobium caulinodans ORS571 symbiosis.</title>
        <authorList>
            <person name="Suzuki S."/>
            <person name="Aono T."/>
            <person name="Lee KB."/>
            <person name="Suzuki T."/>
            <person name="Liu CT."/>
            <person name="Miwa H."/>
            <person name="Wakao S."/>
            <person name="Iki T."/>
            <person name="Oyaizu H."/>
        </authorList>
    </citation>
    <scope>NUCLEOTIDE SEQUENCE [LARGE SCALE GENOMIC DNA]</scope>
    <source>
        <strain evidence="3">ATCC 43989 / DSM 5975 / JCM 20966 / LMG 6465 / NBRC 14845 / NCIMB 13405 / ORS 571</strain>
    </source>
</reference>
<evidence type="ECO:0000313" key="2">
    <source>
        <dbReference type="EMBL" id="BAF87347.1"/>
    </source>
</evidence>
<reference evidence="2 3" key="6">
    <citation type="journal article" date="2011" name="Appl. Environ. Microbiol.">
        <title>Involvement of the azorhizobial chromosome partition gene (parA) in the onset of bacteroid differentiation during Sesbania rostrata stem nodule development.</title>
        <authorList>
            <person name="Liu CT."/>
            <person name="Lee KB."/>
            <person name="Wang YS."/>
            <person name="Peng MH."/>
            <person name="Lee KT."/>
            <person name="Suzuki S."/>
            <person name="Suzuki T."/>
            <person name="Oyaizu H."/>
        </authorList>
    </citation>
    <scope>NUCLEOTIDE SEQUENCE [LARGE SCALE GENOMIC DNA]</scope>
    <source>
        <strain evidence="3">ATCC 43989 / DSM 5975 / JCM 20966 / LMG 6465 / NBRC 14845 / NCIMB 13405 / ORS 571</strain>
    </source>
</reference>
<keyword evidence="1" id="KW-0812">Transmembrane</keyword>
<evidence type="ECO:0000256" key="1">
    <source>
        <dbReference type="SAM" id="Phobius"/>
    </source>
</evidence>
<evidence type="ECO:0008006" key="4">
    <source>
        <dbReference type="Google" id="ProtNLM"/>
    </source>
</evidence>
<dbReference type="InterPro" id="IPR010699">
    <property type="entry name" value="DUF1275"/>
</dbReference>
<reference evidence="2 3" key="4">
    <citation type="journal article" date="2009" name="Appl. Environ. Microbiol.">
        <title>Comparative genome-wide transcriptional profiling of Azorhizobium caulinodans ORS571 grown under free-living and symbiotic conditions.</title>
        <authorList>
            <person name="Tsukada S."/>
            <person name="Aono T."/>
            <person name="Akiba N."/>
            <person name="Lee KB."/>
            <person name="Liu CT."/>
            <person name="Toyazaki H."/>
            <person name="Oyaizu H."/>
        </authorList>
    </citation>
    <scope>NUCLEOTIDE SEQUENCE [LARGE SCALE GENOMIC DNA]</scope>
    <source>
        <strain evidence="3">ATCC 43989 / DSM 5975 / JCM 20966 / LMG 6465 / NBRC 14845 / NCIMB 13405 / ORS 571</strain>
    </source>
</reference>
<reference evidence="2 3" key="3">
    <citation type="journal article" date="2008" name="BMC Genomics">
        <title>The genome of the versatile nitrogen fixer Azorhizobium caulinodans ORS571.</title>
        <authorList>
            <person name="Lee KB."/>
            <person name="Backer P.D."/>
            <person name="Aono T."/>
            <person name="Liu CT."/>
            <person name="Suzuki S."/>
            <person name="Suzuki T."/>
            <person name="Kaneko T."/>
            <person name="Yamada M."/>
            <person name="Tabata S."/>
            <person name="Kupfer D.M."/>
            <person name="Najar F.Z."/>
            <person name="Wiley G.B."/>
            <person name="Roe B."/>
            <person name="Binnewies T.T."/>
            <person name="Ussery D.W."/>
            <person name="D'Haeze W."/>
            <person name="Herder J.D."/>
            <person name="Gevers D."/>
            <person name="Vereecke D."/>
            <person name="Holsters M."/>
            <person name="Oyaizu H."/>
        </authorList>
    </citation>
    <scope>NUCLEOTIDE SEQUENCE [LARGE SCALE GENOMIC DNA]</scope>
    <source>
        <strain evidence="3">ATCC 43989 / DSM 5975 / JCM 20966 / LMG 6465 / NBRC 14845 / NCIMB 13405 / ORS 571</strain>
    </source>
</reference>
<feature type="transmembrane region" description="Helical" evidence="1">
    <location>
        <begin position="133"/>
        <end position="162"/>
    </location>
</feature>
<dbReference type="HOGENOM" id="CLU_090911_1_0_5"/>
<organism evidence="2 3">
    <name type="scientific">Azorhizobium caulinodans (strain ATCC 43989 / DSM 5975 / JCM 20966 / LMG 6465 / NBRC 14845 / NCIMB 13405 / ORS 571)</name>
    <dbReference type="NCBI Taxonomy" id="438753"/>
    <lineage>
        <taxon>Bacteria</taxon>
        <taxon>Pseudomonadati</taxon>
        <taxon>Pseudomonadota</taxon>
        <taxon>Alphaproteobacteria</taxon>
        <taxon>Hyphomicrobiales</taxon>
        <taxon>Xanthobacteraceae</taxon>
        <taxon>Azorhizobium</taxon>
    </lineage>
</organism>
<feature type="transmembrane region" description="Helical" evidence="1">
    <location>
        <begin position="100"/>
        <end position="121"/>
    </location>
</feature>
<dbReference type="AlphaFoldDB" id="A8I197"/>
<dbReference type="eggNOG" id="COG3619">
    <property type="taxonomic scope" value="Bacteria"/>
</dbReference>
<dbReference type="PANTHER" id="PTHR37314:SF4">
    <property type="entry name" value="UPF0700 TRANSMEMBRANE PROTEIN YOAK"/>
    <property type="match status" value="1"/>
</dbReference>
<dbReference type="PANTHER" id="PTHR37314">
    <property type="entry name" value="SLR0142 PROTEIN"/>
    <property type="match status" value="1"/>
</dbReference>
<name>A8I197_AZOC5</name>
<dbReference type="STRING" id="438753.AZC_1349"/>
<feature type="transmembrane region" description="Helical" evidence="1">
    <location>
        <begin position="168"/>
        <end position="190"/>
    </location>
</feature>
<dbReference type="EMBL" id="AP009384">
    <property type="protein sequence ID" value="BAF87347.1"/>
    <property type="molecule type" value="Genomic_DNA"/>
</dbReference>
<protein>
    <recommendedName>
        <fullName evidence="4">DUF1275 domain-containing protein</fullName>
    </recommendedName>
</protein>
<dbReference type="Proteomes" id="UP000000270">
    <property type="component" value="Chromosome"/>
</dbReference>
<feature type="transmembrane region" description="Helical" evidence="1">
    <location>
        <begin position="232"/>
        <end position="251"/>
    </location>
</feature>
<gene>
    <name evidence="2" type="ordered locus">AZC_1349</name>
</gene>
<evidence type="ECO:0000313" key="3">
    <source>
        <dbReference type="Proteomes" id="UP000000270"/>
    </source>
</evidence>
<keyword evidence="1" id="KW-0472">Membrane</keyword>
<sequence>MRILWLRKARMTDMTSNISPQTTALSQAGAGMPVTPVRSDAGLDRATPRHPLTFALTLTGLAGFLDAAAYVRFDHLYVSFMSGNSTHLGMTLADGAVPDMLVILGVVGAFVAGAAAGTRIADHASSGLAPRVLALEVALMVMALGASLASWSLICLMSVALTMGLQNVLHQAVGGVDVGKGFVTGMLFRLGQSLARVPEGRATLAGALMSLLNWLAFIAGAATGALVVRRLGFTPCLGAAVALIAVMLLMARAADRKRSGSASPVQT</sequence>
<feature type="transmembrane region" description="Helical" evidence="1">
    <location>
        <begin position="202"/>
        <end position="226"/>
    </location>
</feature>
<dbReference type="Pfam" id="PF06912">
    <property type="entry name" value="DUF1275"/>
    <property type="match status" value="1"/>
</dbReference>
<feature type="transmembrane region" description="Helical" evidence="1">
    <location>
        <begin position="52"/>
        <end position="73"/>
    </location>
</feature>
<proteinExistence type="predicted"/>
<accession>A8I197</accession>
<keyword evidence="1" id="KW-1133">Transmembrane helix</keyword>
<reference evidence="3" key="2">
    <citation type="submission" date="2007-04" db="EMBL/GenBank/DDBJ databases">
        <title>Complete genome sequence of the nitrogen-fixing bacterium Azorhizobium caulinodans ORS571.</title>
        <authorList>
            <person name="Lee K.B."/>
            <person name="Backer P.D."/>
            <person name="Aono T."/>
            <person name="Liu C.T."/>
            <person name="Suzuki S."/>
            <person name="Suzuki T."/>
            <person name="Kaneko T."/>
            <person name="Yamada M."/>
            <person name="Tabata S."/>
            <person name="Kupfer D.M."/>
            <person name="Najar F.Z."/>
            <person name="Wiley G.B."/>
            <person name="Roe B."/>
            <person name="Binnewies T."/>
            <person name="Ussery D."/>
            <person name="Vereecke D."/>
            <person name="Gevers D."/>
            <person name="Holsters M."/>
            <person name="Oyaizu H."/>
        </authorList>
    </citation>
    <scope>NUCLEOTIDE SEQUENCE [LARGE SCALE GENOMIC DNA]</scope>
    <source>
        <strain evidence="3">ATCC 43989 / DSM 5975 / JCM 20966 / LMG 6465 / NBRC 14845 / NCIMB 13405 / ORS 571</strain>
    </source>
</reference>
<reference evidence="2 3" key="5">
    <citation type="journal article" date="2010" name="Appl. Environ. Microbiol.">
        <title>phrR-like gene praR of Azorhizobium caulinodans ORS571 is essential for symbiosis with Sesbania rostrata and is involved in expression of reb genes.</title>
        <authorList>
            <person name="Akiba N."/>
            <person name="Aono T."/>
            <person name="Toyazaki H."/>
            <person name="Sato S."/>
            <person name="Oyaizu H."/>
        </authorList>
    </citation>
    <scope>NUCLEOTIDE SEQUENCE [LARGE SCALE GENOMIC DNA]</scope>
    <source>
        <strain evidence="3">ATCC 43989 / DSM 5975 / JCM 20966 / LMG 6465 / NBRC 14845 / NCIMB 13405 / ORS 571</strain>
    </source>
</reference>
<dbReference type="KEGG" id="azc:AZC_1349"/>